<accession>A0A935JXD9</accession>
<evidence type="ECO:0000259" key="5">
    <source>
        <dbReference type="PROSITE" id="PS50931"/>
    </source>
</evidence>
<organism evidence="6 7">
    <name type="scientific">Candidatus Dechloromonas phosphorivorans</name>
    <dbReference type="NCBI Taxonomy" id="2899244"/>
    <lineage>
        <taxon>Bacteria</taxon>
        <taxon>Pseudomonadati</taxon>
        <taxon>Pseudomonadota</taxon>
        <taxon>Betaproteobacteria</taxon>
        <taxon>Rhodocyclales</taxon>
        <taxon>Azonexaceae</taxon>
        <taxon>Dechloromonas</taxon>
    </lineage>
</organism>
<dbReference type="EMBL" id="JADJMS010000020">
    <property type="protein sequence ID" value="MBK7415462.1"/>
    <property type="molecule type" value="Genomic_DNA"/>
</dbReference>
<keyword evidence="2" id="KW-0805">Transcription regulation</keyword>
<dbReference type="GO" id="GO:0043565">
    <property type="term" value="F:sequence-specific DNA binding"/>
    <property type="evidence" value="ECO:0007669"/>
    <property type="project" value="TreeGrafter"/>
</dbReference>
<evidence type="ECO:0000256" key="2">
    <source>
        <dbReference type="ARBA" id="ARBA00023015"/>
    </source>
</evidence>
<comment type="similarity">
    <text evidence="1">Belongs to the LysR transcriptional regulatory family.</text>
</comment>
<dbReference type="CDD" id="cd08432">
    <property type="entry name" value="PBP2_GcdR_TrpI_HvrB_AmpR_like"/>
    <property type="match status" value="1"/>
</dbReference>
<evidence type="ECO:0000313" key="6">
    <source>
        <dbReference type="EMBL" id="MBK7415462.1"/>
    </source>
</evidence>
<dbReference type="PANTHER" id="PTHR30537:SF26">
    <property type="entry name" value="GLYCINE CLEAVAGE SYSTEM TRANSCRIPTIONAL ACTIVATOR"/>
    <property type="match status" value="1"/>
</dbReference>
<comment type="caution">
    <text evidence="6">The sequence shown here is derived from an EMBL/GenBank/DDBJ whole genome shotgun (WGS) entry which is preliminary data.</text>
</comment>
<dbReference type="AlphaFoldDB" id="A0A935JXD9"/>
<dbReference type="InterPro" id="IPR000847">
    <property type="entry name" value="LysR_HTH_N"/>
</dbReference>
<dbReference type="NCBIfam" id="NF008352">
    <property type="entry name" value="PRK11139.1"/>
    <property type="match status" value="1"/>
</dbReference>
<dbReference type="InterPro" id="IPR036388">
    <property type="entry name" value="WH-like_DNA-bd_sf"/>
</dbReference>
<dbReference type="GO" id="GO:0003700">
    <property type="term" value="F:DNA-binding transcription factor activity"/>
    <property type="evidence" value="ECO:0007669"/>
    <property type="project" value="InterPro"/>
</dbReference>
<dbReference type="PRINTS" id="PR00039">
    <property type="entry name" value="HTHLYSR"/>
</dbReference>
<dbReference type="Proteomes" id="UP000739411">
    <property type="component" value="Unassembled WGS sequence"/>
</dbReference>
<dbReference type="InterPro" id="IPR036390">
    <property type="entry name" value="WH_DNA-bd_sf"/>
</dbReference>
<dbReference type="Pfam" id="PF03466">
    <property type="entry name" value="LysR_substrate"/>
    <property type="match status" value="1"/>
</dbReference>
<dbReference type="InterPro" id="IPR058163">
    <property type="entry name" value="LysR-type_TF_proteobact-type"/>
</dbReference>
<evidence type="ECO:0000256" key="1">
    <source>
        <dbReference type="ARBA" id="ARBA00009437"/>
    </source>
</evidence>
<name>A0A935JXD9_9RHOO</name>
<evidence type="ECO:0000256" key="3">
    <source>
        <dbReference type="ARBA" id="ARBA00023125"/>
    </source>
</evidence>
<feature type="domain" description="HTH lysR-type" evidence="5">
    <location>
        <begin position="6"/>
        <end position="63"/>
    </location>
</feature>
<keyword evidence="3" id="KW-0238">DNA-binding</keyword>
<dbReference type="SUPFAM" id="SSF46785">
    <property type="entry name" value="Winged helix' DNA-binding domain"/>
    <property type="match status" value="1"/>
</dbReference>
<dbReference type="Pfam" id="PF00126">
    <property type="entry name" value="HTH_1"/>
    <property type="match status" value="1"/>
</dbReference>
<gene>
    <name evidence="6" type="primary">gcvA</name>
    <name evidence="6" type="ORF">IPJ38_10500</name>
</gene>
<keyword evidence="4" id="KW-0804">Transcription</keyword>
<reference evidence="6 7" key="1">
    <citation type="submission" date="2020-10" db="EMBL/GenBank/DDBJ databases">
        <title>Connecting structure to function with the recovery of over 1000 high-quality activated sludge metagenome-assembled genomes encoding full-length rRNA genes using long-read sequencing.</title>
        <authorList>
            <person name="Singleton C.M."/>
            <person name="Petriglieri F."/>
            <person name="Kristensen J.M."/>
            <person name="Kirkegaard R.H."/>
            <person name="Michaelsen T.Y."/>
            <person name="Andersen M.H."/>
            <person name="Karst S.M."/>
            <person name="Dueholm M.S."/>
            <person name="Nielsen P.H."/>
            <person name="Albertsen M."/>
        </authorList>
    </citation>
    <scope>NUCLEOTIDE SEQUENCE [LARGE SCALE GENOMIC DNA]</scope>
    <source>
        <strain evidence="6">EsbW_18-Q3-R4-48_BATAC.463</strain>
    </source>
</reference>
<protein>
    <submittedName>
        <fullName evidence="6">Transcriptional regulator GcvA</fullName>
    </submittedName>
</protein>
<proteinExistence type="inferred from homology"/>
<dbReference type="InterPro" id="IPR005119">
    <property type="entry name" value="LysR_subst-bd"/>
</dbReference>
<dbReference type="GO" id="GO:0006351">
    <property type="term" value="P:DNA-templated transcription"/>
    <property type="evidence" value="ECO:0007669"/>
    <property type="project" value="TreeGrafter"/>
</dbReference>
<dbReference type="FunFam" id="3.40.190.10:FF:000017">
    <property type="entry name" value="Glycine cleavage system transcriptional activator"/>
    <property type="match status" value="1"/>
</dbReference>
<dbReference type="PROSITE" id="PS50931">
    <property type="entry name" value="HTH_LYSR"/>
    <property type="match status" value="1"/>
</dbReference>
<sequence length="317" mass="34893">MAYRLPPLSTFRTFEAAARHLSFKQAAEELHVTPAAVSQQIKSLETYLGVSLFQRLPKALQLTEEGLAMFPKVRDGMDSFAAAVESTRRSASLALNVTAPPSFATRWLVPRLSRFSLAHAEVAIRISSNPENIDGPQTALEMTMDANDPRHETSEVAIRFGTGIYPGYQVEKMLTANYVLVCSPRLLEGETPLRTPADLVNHILIHDESIPAIDQRPSWDDWLRQAGVSGMDSERGPRFSNSLMVQEAAVEGQGVALAIRQQIEGEVSAGRLVIPFDITLPSTYAYYLVIPQAIAGRAVVQAFRDWLQAEIGALYGQ</sequence>
<dbReference type="Gene3D" id="1.10.10.10">
    <property type="entry name" value="Winged helix-like DNA-binding domain superfamily/Winged helix DNA-binding domain"/>
    <property type="match status" value="1"/>
</dbReference>
<dbReference type="Gene3D" id="3.40.190.10">
    <property type="entry name" value="Periplasmic binding protein-like II"/>
    <property type="match status" value="2"/>
</dbReference>
<evidence type="ECO:0000256" key="4">
    <source>
        <dbReference type="ARBA" id="ARBA00023163"/>
    </source>
</evidence>
<dbReference type="SUPFAM" id="SSF53850">
    <property type="entry name" value="Periplasmic binding protein-like II"/>
    <property type="match status" value="1"/>
</dbReference>
<dbReference type="FunFam" id="1.10.10.10:FF:000038">
    <property type="entry name" value="Glycine cleavage system transcriptional activator"/>
    <property type="match status" value="1"/>
</dbReference>
<dbReference type="PANTHER" id="PTHR30537">
    <property type="entry name" value="HTH-TYPE TRANSCRIPTIONAL REGULATOR"/>
    <property type="match status" value="1"/>
</dbReference>
<evidence type="ECO:0000313" key="7">
    <source>
        <dbReference type="Proteomes" id="UP000739411"/>
    </source>
</evidence>